<evidence type="ECO:0000313" key="10">
    <source>
        <dbReference type="Proteomes" id="UP000008983"/>
    </source>
</evidence>
<dbReference type="GO" id="GO:0003964">
    <property type="term" value="F:RNA-directed DNA polymerase activity"/>
    <property type="evidence" value="ECO:0007669"/>
    <property type="project" value="UniProtKB-EC"/>
</dbReference>
<dbReference type="PANTHER" id="PTHR45766">
    <property type="entry name" value="DNA ANNEALING HELICASE AND ENDONUCLEASE ZRANB3 FAMILY MEMBER"/>
    <property type="match status" value="1"/>
</dbReference>
<sequence length="464" mass="53973">MSEEDIKFFSDQIEYYEQNLDIDQSNDQEEEEEEEEEEEDEEEEEEDEEQDSENYPPSPDLIQSSSTPNNQSSQKHNLNDDEQQNSVKKDQKHQNEEQQSETCSEYIDNCVILEQYDKKLENKEKITPPFLTKYEKARVIGTRALQIAQSSPIYVDTEDKEYDPIVIAEKEFALKKFHLQLEDIYLINNMKIGLQINCNIKNDETNNDNNSSIIQNNAINLCYKLSGLAKLEELKNYIQDLLENDIKLIIFAHHKEVLLSIEEFVNKKLEIQSIRIDGSVQDEERHKKVALFQQNKDTRVAILSITAASTGLTLTASSNVVFAEMHWTPALLQQAEDRAHRIGQSNSVLCHYILGEGTLDEHLYKQLESKTQIVGSIIDGESKQFKMDQFEVKKQEKQSLTKNQFQKILQDYKFDDSDDDEIYDIQIQNQEQKSTQQTPNAKDNYRNQAQSNLDSFLQKKQSKQ</sequence>
<keyword evidence="9" id="KW-0548">Nucleotidyltransferase</keyword>
<dbReference type="GO" id="GO:0006351">
    <property type="term" value="P:DNA-templated transcription"/>
    <property type="evidence" value="ECO:0007669"/>
    <property type="project" value="InterPro"/>
</dbReference>
<keyword evidence="4" id="KW-0347">Helicase</keyword>
<dbReference type="eggNOG" id="KOG3405">
    <property type="taxonomic scope" value="Eukaryota"/>
</dbReference>
<dbReference type="GO" id="GO:0016787">
    <property type="term" value="F:hydrolase activity"/>
    <property type="evidence" value="ECO:0007669"/>
    <property type="project" value="UniProtKB-KW"/>
</dbReference>
<dbReference type="RefSeq" id="XP_004035616.1">
    <property type="nucleotide sequence ID" value="XM_004035568.1"/>
</dbReference>
<proteinExistence type="predicted"/>
<evidence type="ECO:0000256" key="2">
    <source>
        <dbReference type="ARBA" id="ARBA00022741"/>
    </source>
</evidence>
<feature type="domain" description="Helicase C-terminal" evidence="8">
    <location>
        <begin position="233"/>
        <end position="391"/>
    </location>
</feature>
<keyword evidence="2" id="KW-0547">Nucleotide-binding</keyword>
<evidence type="ECO:0000313" key="9">
    <source>
        <dbReference type="EMBL" id="EGR32130.1"/>
    </source>
</evidence>
<keyword evidence="3" id="KW-0378">Hydrolase</keyword>
<dbReference type="GeneID" id="14908286"/>
<keyword evidence="10" id="KW-1185">Reference proteome</keyword>
<dbReference type="EC" id="2.7.7.6" evidence="9"/>
<dbReference type="SUPFAM" id="SSF52540">
    <property type="entry name" value="P-loop containing nucleoside triphosphate hydrolases"/>
    <property type="match status" value="1"/>
</dbReference>
<feature type="compositionally biased region" description="Low complexity" evidence="7">
    <location>
        <begin position="63"/>
        <end position="74"/>
    </location>
</feature>
<dbReference type="InterPro" id="IPR036161">
    <property type="entry name" value="RPB6/omega-like_sf"/>
</dbReference>
<dbReference type="STRING" id="857967.G0QRN1"/>
<organism evidence="9 10">
    <name type="scientific">Ichthyophthirius multifiliis</name>
    <name type="common">White spot disease agent</name>
    <name type="synonym">Ich</name>
    <dbReference type="NCBI Taxonomy" id="5932"/>
    <lineage>
        <taxon>Eukaryota</taxon>
        <taxon>Sar</taxon>
        <taxon>Alveolata</taxon>
        <taxon>Ciliophora</taxon>
        <taxon>Intramacronucleata</taxon>
        <taxon>Oligohymenophorea</taxon>
        <taxon>Hymenostomatida</taxon>
        <taxon>Ophryoglenina</taxon>
        <taxon>Ichthyophthirius</taxon>
    </lineage>
</organism>
<feature type="compositionally biased region" description="Acidic residues" evidence="7">
    <location>
        <begin position="24"/>
        <end position="52"/>
    </location>
</feature>
<dbReference type="GO" id="GO:0005524">
    <property type="term" value="F:ATP binding"/>
    <property type="evidence" value="ECO:0007669"/>
    <property type="project" value="UniProtKB-KW"/>
</dbReference>
<dbReference type="PROSITE" id="PS51194">
    <property type="entry name" value="HELICASE_CTER"/>
    <property type="match status" value="1"/>
</dbReference>
<dbReference type="InterPro" id="IPR049730">
    <property type="entry name" value="SNF2/RAD54-like_C"/>
</dbReference>
<dbReference type="GO" id="GO:0004386">
    <property type="term" value="F:helicase activity"/>
    <property type="evidence" value="ECO:0007669"/>
    <property type="project" value="UniProtKB-KW"/>
</dbReference>
<dbReference type="SMART" id="SM01409">
    <property type="entry name" value="RNA_pol_Rpb6"/>
    <property type="match status" value="1"/>
</dbReference>
<dbReference type="GO" id="GO:0006281">
    <property type="term" value="P:DNA repair"/>
    <property type="evidence" value="ECO:0007669"/>
    <property type="project" value="TreeGrafter"/>
</dbReference>
<name>G0QRN1_ICHMU</name>
<keyword evidence="5" id="KW-0067">ATP-binding</keyword>
<dbReference type="SUPFAM" id="SSF63562">
    <property type="entry name" value="RPB6/omega subunit-like"/>
    <property type="match status" value="1"/>
</dbReference>
<dbReference type="InterPro" id="IPR006110">
    <property type="entry name" value="Pol_omega/Rpo6/RPB6"/>
</dbReference>
<evidence type="ECO:0000259" key="8">
    <source>
        <dbReference type="PROSITE" id="PS51194"/>
    </source>
</evidence>
<reference evidence="9 10" key="1">
    <citation type="submission" date="2011-07" db="EMBL/GenBank/DDBJ databases">
        <authorList>
            <person name="Coyne R."/>
            <person name="Brami D."/>
            <person name="Johnson J."/>
            <person name="Hostetler J."/>
            <person name="Hannick L."/>
            <person name="Clark T."/>
            <person name="Cassidy-Hanley D."/>
            <person name="Inman J."/>
        </authorList>
    </citation>
    <scope>NUCLEOTIDE SEQUENCE [LARGE SCALE GENOMIC DNA]</scope>
    <source>
        <strain evidence="9 10">G5</strain>
    </source>
</reference>
<dbReference type="GO" id="GO:0003899">
    <property type="term" value="F:DNA-directed RNA polymerase activity"/>
    <property type="evidence" value="ECO:0007669"/>
    <property type="project" value="UniProtKB-EC"/>
</dbReference>
<gene>
    <name evidence="9" type="ORF">IMG5_095260</name>
</gene>
<feature type="region of interest" description="Disordered" evidence="7">
    <location>
        <begin position="1"/>
        <end position="102"/>
    </location>
</feature>
<dbReference type="InterPro" id="IPR027417">
    <property type="entry name" value="P-loop_NTPase"/>
</dbReference>
<evidence type="ECO:0000256" key="6">
    <source>
        <dbReference type="ARBA" id="ARBA00023163"/>
    </source>
</evidence>
<dbReference type="SMART" id="SM00490">
    <property type="entry name" value="HELICc"/>
    <property type="match status" value="1"/>
</dbReference>
<feature type="compositionally biased region" description="Basic and acidic residues" evidence="7">
    <location>
        <begin position="87"/>
        <end position="96"/>
    </location>
</feature>
<dbReference type="GO" id="GO:0031297">
    <property type="term" value="P:replication fork processing"/>
    <property type="evidence" value="ECO:0007669"/>
    <property type="project" value="TreeGrafter"/>
</dbReference>
<evidence type="ECO:0000256" key="3">
    <source>
        <dbReference type="ARBA" id="ARBA00022801"/>
    </source>
</evidence>
<dbReference type="Proteomes" id="UP000008983">
    <property type="component" value="Unassembled WGS sequence"/>
</dbReference>
<dbReference type="Pfam" id="PF01192">
    <property type="entry name" value="RNA_pol_Rpb6"/>
    <property type="match status" value="1"/>
</dbReference>
<dbReference type="EC" id="2.7.7.49" evidence="9"/>
<dbReference type="PROSITE" id="PS01111">
    <property type="entry name" value="RNA_POL_K_14KD"/>
    <property type="match status" value="1"/>
</dbReference>
<keyword evidence="1" id="KW-0240">DNA-directed RNA polymerase</keyword>
<dbReference type="OrthoDB" id="2801544at2759"/>
<dbReference type="InterPro" id="IPR020708">
    <property type="entry name" value="DNA-dir_RNA_polK_14-18kDa_CS"/>
</dbReference>
<dbReference type="PANTHER" id="PTHR45766:SF3">
    <property type="entry name" value="DNA ANNEALING HELICASE AND ENDONUCLEASE ZRANB3"/>
    <property type="match status" value="1"/>
</dbReference>
<dbReference type="GO" id="GO:0004520">
    <property type="term" value="F:DNA endonuclease activity"/>
    <property type="evidence" value="ECO:0007669"/>
    <property type="project" value="TreeGrafter"/>
</dbReference>
<dbReference type="Pfam" id="PF00271">
    <property type="entry name" value="Helicase_C"/>
    <property type="match status" value="1"/>
</dbReference>
<dbReference type="InterPro" id="IPR001650">
    <property type="entry name" value="Helicase_C-like"/>
</dbReference>
<feature type="compositionally biased region" description="Polar residues" evidence="7">
    <location>
        <begin position="433"/>
        <end position="464"/>
    </location>
</feature>
<accession>G0QRN1</accession>
<feature type="region of interest" description="Disordered" evidence="7">
    <location>
        <begin position="430"/>
        <end position="464"/>
    </location>
</feature>
<dbReference type="GO" id="GO:0043596">
    <property type="term" value="C:nuclear replication fork"/>
    <property type="evidence" value="ECO:0007669"/>
    <property type="project" value="TreeGrafter"/>
</dbReference>
<evidence type="ECO:0000256" key="5">
    <source>
        <dbReference type="ARBA" id="ARBA00022840"/>
    </source>
</evidence>
<dbReference type="EMBL" id="GL983777">
    <property type="protein sequence ID" value="EGR32130.1"/>
    <property type="molecule type" value="Genomic_DNA"/>
</dbReference>
<keyword evidence="9" id="KW-0808">Transferase</keyword>
<keyword evidence="6" id="KW-0804">Transcription</keyword>
<evidence type="ECO:0000256" key="4">
    <source>
        <dbReference type="ARBA" id="ARBA00022806"/>
    </source>
</evidence>
<dbReference type="eggNOG" id="KOG1000">
    <property type="taxonomic scope" value="Eukaryota"/>
</dbReference>
<evidence type="ECO:0000256" key="7">
    <source>
        <dbReference type="SAM" id="MobiDB-lite"/>
    </source>
</evidence>
<evidence type="ECO:0000256" key="1">
    <source>
        <dbReference type="ARBA" id="ARBA00022478"/>
    </source>
</evidence>
<dbReference type="Gene3D" id="3.90.940.10">
    <property type="match status" value="1"/>
</dbReference>
<dbReference type="CDD" id="cd18793">
    <property type="entry name" value="SF2_C_SNF"/>
    <property type="match status" value="1"/>
</dbReference>
<dbReference type="GO" id="GO:0003677">
    <property type="term" value="F:DNA binding"/>
    <property type="evidence" value="ECO:0007669"/>
    <property type="project" value="InterPro"/>
</dbReference>
<dbReference type="Gene3D" id="3.40.50.300">
    <property type="entry name" value="P-loop containing nucleotide triphosphate hydrolases"/>
    <property type="match status" value="1"/>
</dbReference>
<dbReference type="AlphaFoldDB" id="G0QRN1"/>
<dbReference type="GO" id="GO:0000428">
    <property type="term" value="C:DNA-directed RNA polymerase complex"/>
    <property type="evidence" value="ECO:0007669"/>
    <property type="project" value="UniProtKB-KW"/>
</dbReference>
<protein>
    <submittedName>
        <fullName evidence="9">Zinc ran-binding domain protein 3</fullName>
        <ecNumber evidence="9">2.7.7.49</ecNumber>
        <ecNumber evidence="9">2.7.7.6</ecNumber>
    </submittedName>
</protein>
<dbReference type="InParanoid" id="G0QRN1"/>